<accession>W2CRS4</accession>
<reference evidence="2 3" key="1">
    <citation type="submission" date="2013-11" db="EMBL/GenBank/DDBJ databases">
        <title>Single cell genomics of uncultured Tannerella BU063 (oral taxon 286).</title>
        <authorList>
            <person name="Beall C.J."/>
            <person name="Campbell A.G."/>
            <person name="Griffen A.L."/>
            <person name="Podar M."/>
            <person name="Leys E.J."/>
        </authorList>
    </citation>
    <scope>NUCLEOTIDE SEQUENCE [LARGE SCALE GENOMIC DNA]</scope>
    <source>
        <strain evidence="2">Cell 1/3</strain>
    </source>
</reference>
<comment type="caution">
    <text evidence="2">The sequence shown here is derived from an EMBL/GenBank/DDBJ whole genome shotgun (WGS) entry which is preliminary data.</text>
</comment>
<dbReference type="Proteomes" id="UP000034982">
    <property type="component" value="Unassembled WGS sequence"/>
</dbReference>
<organism evidence="2 3">
    <name type="scientific">Tannerella sp. oral taxon BU063 isolate Cell 1/3</name>
    <dbReference type="NCBI Taxonomy" id="1411022"/>
    <lineage>
        <taxon>Bacteria</taxon>
        <taxon>Pseudomonadati</taxon>
        <taxon>Bacteroidota</taxon>
        <taxon>Bacteroidia</taxon>
        <taxon>Bacteroidales</taxon>
        <taxon>Tannerellaceae</taxon>
        <taxon>Tannerella</taxon>
    </lineage>
</organism>
<gene>
    <name evidence="2" type="ORF">T230_04185</name>
</gene>
<evidence type="ECO:0008006" key="4">
    <source>
        <dbReference type="Google" id="ProtNLM"/>
    </source>
</evidence>
<feature type="non-terminal residue" evidence="2">
    <location>
        <position position="233"/>
    </location>
</feature>
<evidence type="ECO:0000313" key="3">
    <source>
        <dbReference type="Proteomes" id="UP000034982"/>
    </source>
</evidence>
<name>W2CRS4_9BACT</name>
<feature type="region of interest" description="Disordered" evidence="1">
    <location>
        <begin position="150"/>
        <end position="174"/>
    </location>
</feature>
<proteinExistence type="predicted"/>
<dbReference type="AlphaFoldDB" id="W2CRS4"/>
<evidence type="ECO:0000256" key="1">
    <source>
        <dbReference type="SAM" id="MobiDB-lite"/>
    </source>
</evidence>
<dbReference type="EMBL" id="AYYE01000752">
    <property type="protein sequence ID" value="ETK09733.1"/>
    <property type="molecule type" value="Genomic_DNA"/>
</dbReference>
<protein>
    <recommendedName>
        <fullName evidence="4">Tetratricopeptide repeat protein</fullName>
    </recommendedName>
</protein>
<evidence type="ECO:0000313" key="2">
    <source>
        <dbReference type="EMBL" id="ETK09733.1"/>
    </source>
</evidence>
<sequence length="233" mass="26125">MTREEFYRYIDRPALLTAATLPELARIVEAFPCFHAARMLYLKNLALTGDLRLKGELERLAVGVPDRARLFLLLQDEARLKDTADAPARRPTTDEAHGAFDSSASTDYLRWLTTDTATEPPAEPAAEPKMRHQDLIDSFIAHGSERLDKRRLQRAVSEPTSPAPAPKPTEQAADSSFFTETLAHVYIRQKRYAKALEIIRSLSEKHPEKNIYFEDGEALGDVLQFAHIAGPAV</sequence>